<accession>A0A221V3V0</accession>
<dbReference type="Pfam" id="PF06439">
    <property type="entry name" value="3keto-disac_hyd"/>
    <property type="match status" value="1"/>
</dbReference>
<dbReference type="AlphaFoldDB" id="A0A221V3V0"/>
<protein>
    <submittedName>
        <fullName evidence="2">Multi-domain-containing protein</fullName>
    </submittedName>
</protein>
<evidence type="ECO:0000313" key="3">
    <source>
        <dbReference type="Proteomes" id="UP000204551"/>
    </source>
</evidence>
<dbReference type="EMBL" id="CP022515">
    <property type="protein sequence ID" value="ASO08277.1"/>
    <property type="molecule type" value="Genomic_DNA"/>
</dbReference>
<dbReference type="eggNOG" id="COG2133">
    <property type="taxonomic scope" value="Bacteria"/>
</dbReference>
<reference evidence="2 3" key="1">
    <citation type="submission" date="2017-07" db="EMBL/GenBank/DDBJ databases">
        <title>Genome Sequence of Arenibacter algicola Strain SMS7 Isolated from a culture of the Diatom Skeletonema marinoi.</title>
        <authorList>
            <person name="Topel M."/>
            <person name="Pinder M.I.M."/>
            <person name="Johansson O.N."/>
            <person name="Kourtchenko O."/>
            <person name="Godhe A."/>
            <person name="Clarke A.K."/>
        </authorList>
    </citation>
    <scope>NUCLEOTIDE SEQUENCE [LARGE SCALE GENOMIC DNA]</scope>
    <source>
        <strain evidence="2 3">SMS7</strain>
    </source>
</reference>
<dbReference type="Gene3D" id="2.60.120.560">
    <property type="entry name" value="Exo-inulinase, domain 1"/>
    <property type="match status" value="1"/>
</dbReference>
<dbReference type="InterPro" id="IPR010496">
    <property type="entry name" value="AL/BT2_dom"/>
</dbReference>
<feature type="domain" description="3-keto-alpha-glucoside-1,2-lyase/3-keto-2-hydroxy-glucal hydratase" evidence="1">
    <location>
        <begin position="71"/>
        <end position="254"/>
    </location>
</feature>
<evidence type="ECO:0000313" key="2">
    <source>
        <dbReference type="EMBL" id="ASO08277.1"/>
    </source>
</evidence>
<sequence>MKIPLFLSGLLLIIISCGDRPSKETATTTEESPKIKDYLPFSELSLDDLSGFKVETPNWKIVGDVYADRSLDKTLTFSPGKGILANIPEKETKKNGHIFTNFDHGDIEIEVDVMMPVNSNSGIYFQGRYEVQLLDSWGVKEPTSGDMGGIYQRWDDARGKGNENFEGHSPKINASKSPGLWQHFKIIFHAPKFDDSGHKTKNAVFQEVWLNGVLIQENVEVTGPTRSSAFQDEKATGPLMIQGDHGPVALKNIMYKKYVDKKLTLTDMYMTEYESNSDTIAGLDTLSVVRDIKADSISAKMVTGDRVKRILKYNGQMVIPNAGKYLFNIGLNHGGALLLIGNDTVVDLNGSFSLDEPGIGVVELDKGTLPFTFIYNKHNPWNTGFRIDVEGPEMQKMPLHAKNSLSAAKKGSDNDVLITVAEETITQRGYMMHGDEKRTHCIAVGSPERINYSYDLSRGALLQVWQGDFLDVTQMWHSRGNSQLAEPKGFSVSFHGDPDFMTLENKDMVWPDSIPSNIRFKPLGYEMRDNGLPVFLHQEEGTSVSNSFKISENGRGLERSIGISGNEDIWHKIAEGESIKKLEDGTFIVNDESYFIDFSGNSDLNPIIRQSNGKDELLLKIPAGGGNITYNIIW</sequence>
<dbReference type="eggNOG" id="COG2010">
    <property type="taxonomic scope" value="Bacteria"/>
</dbReference>
<proteinExistence type="predicted"/>
<name>A0A221V3V0_9FLAO</name>
<dbReference type="STRING" id="616991.GCA_000733925_03074"/>
<dbReference type="RefSeq" id="WP_093980360.1">
    <property type="nucleotide sequence ID" value="NZ_CP022515.1"/>
</dbReference>
<organism evidence="2 3">
    <name type="scientific">Arenibacter algicola</name>
    <dbReference type="NCBI Taxonomy" id="616991"/>
    <lineage>
        <taxon>Bacteria</taxon>
        <taxon>Pseudomonadati</taxon>
        <taxon>Bacteroidota</taxon>
        <taxon>Flavobacteriia</taxon>
        <taxon>Flavobacteriales</taxon>
        <taxon>Flavobacteriaceae</taxon>
        <taxon>Arenibacter</taxon>
    </lineage>
</organism>
<dbReference type="Proteomes" id="UP000204551">
    <property type="component" value="Chromosome"/>
</dbReference>
<dbReference type="GO" id="GO:0016787">
    <property type="term" value="F:hydrolase activity"/>
    <property type="evidence" value="ECO:0007669"/>
    <property type="project" value="InterPro"/>
</dbReference>
<gene>
    <name evidence="2" type="ORF">AREALGSMS7_04895</name>
</gene>
<dbReference type="KEGG" id="aalg:AREALGSMS7_04895"/>
<evidence type="ECO:0000259" key="1">
    <source>
        <dbReference type="Pfam" id="PF06439"/>
    </source>
</evidence>
<dbReference type="PROSITE" id="PS51257">
    <property type="entry name" value="PROKAR_LIPOPROTEIN"/>
    <property type="match status" value="1"/>
</dbReference>